<keyword evidence="2" id="KW-0614">Plasmid</keyword>
<dbReference type="RefSeq" id="WP_063979746.1">
    <property type="nucleotide sequence ID" value="NZ_CP088101.1"/>
</dbReference>
<evidence type="ECO:0008006" key="4">
    <source>
        <dbReference type="Google" id="ProtNLM"/>
    </source>
</evidence>
<evidence type="ECO:0000313" key="3">
    <source>
        <dbReference type="Proteomes" id="UP001430990"/>
    </source>
</evidence>
<feature type="region of interest" description="Disordered" evidence="1">
    <location>
        <begin position="1"/>
        <end position="29"/>
    </location>
</feature>
<feature type="compositionally biased region" description="Basic and acidic residues" evidence="1">
    <location>
        <begin position="90"/>
        <end position="104"/>
    </location>
</feature>
<evidence type="ECO:0000313" key="2">
    <source>
        <dbReference type="EMBL" id="UFW91810.1"/>
    </source>
</evidence>
<organism evidence="2 3">
    <name type="scientific">Bradyrhizobium barranii</name>
    <dbReference type="NCBI Taxonomy" id="2992140"/>
    <lineage>
        <taxon>Bacteria</taxon>
        <taxon>Pseudomonadati</taxon>
        <taxon>Pseudomonadota</taxon>
        <taxon>Alphaproteobacteria</taxon>
        <taxon>Hyphomicrobiales</taxon>
        <taxon>Nitrobacteraceae</taxon>
        <taxon>Bradyrhizobium</taxon>
    </lineage>
</organism>
<dbReference type="Proteomes" id="UP001430990">
    <property type="component" value="Plasmid pCC829_1"/>
</dbReference>
<feature type="compositionally biased region" description="Basic and acidic residues" evidence="1">
    <location>
        <begin position="111"/>
        <end position="127"/>
    </location>
</feature>
<reference evidence="2" key="1">
    <citation type="submission" date="2021-11" db="EMBL/GenBank/DDBJ databases">
        <title>Australian commercial rhizobial inoculants.</title>
        <authorList>
            <person name="Kohlmeier M.G."/>
            <person name="O'Hara G.W."/>
            <person name="Colombi E."/>
            <person name="Ramsay J.P."/>
            <person name="Terpolilli J."/>
        </authorList>
    </citation>
    <scope>NUCLEOTIDE SEQUENCE</scope>
    <source>
        <strain evidence="2">CC829</strain>
        <plasmid evidence="2">pCC829_1</plasmid>
    </source>
</reference>
<gene>
    <name evidence="2" type="ORF">BjapCC829_46110</name>
</gene>
<feature type="region of interest" description="Disordered" evidence="1">
    <location>
        <begin position="62"/>
        <end position="127"/>
    </location>
</feature>
<accession>A0ABY3R0L0</accession>
<geneLocation type="plasmid" evidence="2 3">
    <name>pCC829_1</name>
</geneLocation>
<protein>
    <recommendedName>
        <fullName evidence="4">Ribbon-helix-helix protein CopG domain-containing protein</fullName>
    </recommendedName>
</protein>
<feature type="compositionally biased region" description="Basic residues" evidence="1">
    <location>
        <begin position="1"/>
        <end position="15"/>
    </location>
</feature>
<proteinExistence type="predicted"/>
<dbReference type="EMBL" id="CP088101">
    <property type="protein sequence ID" value="UFW91810.1"/>
    <property type="molecule type" value="Genomic_DNA"/>
</dbReference>
<keyword evidence="3" id="KW-1185">Reference proteome</keyword>
<name>A0ABY3R0L0_9BRAD</name>
<sequence>MKPTRKNGTKKRRGRPATGQGVQIGTRWPEGTVAAIDAWAKEQRDEPPRSEAIRRLVELGLGKSARASAVTPTAKASSDRAREMAGNTIDKLKDAKASPDDQVSRKRRLVKGPEEFQNIRRDRPNRK</sequence>
<evidence type="ECO:0000256" key="1">
    <source>
        <dbReference type="SAM" id="MobiDB-lite"/>
    </source>
</evidence>